<dbReference type="Gene3D" id="3.100.10.20">
    <property type="entry name" value="CRISPR-associated endonuclease Cas1, N-terminal domain"/>
    <property type="match status" value="1"/>
</dbReference>
<dbReference type="HAMAP" id="MF_01470">
    <property type="entry name" value="Cas1"/>
    <property type="match status" value="1"/>
</dbReference>
<evidence type="ECO:0000256" key="1">
    <source>
        <dbReference type="ARBA" id="ARBA00022722"/>
    </source>
</evidence>
<evidence type="ECO:0000256" key="5">
    <source>
        <dbReference type="ARBA" id="ARBA00022842"/>
    </source>
</evidence>
<keyword evidence="5 10" id="KW-0460">Magnesium</keyword>
<evidence type="ECO:0000256" key="2">
    <source>
        <dbReference type="ARBA" id="ARBA00022723"/>
    </source>
</evidence>
<keyword evidence="8 10" id="KW-0464">Manganese</keyword>
<dbReference type="InterPro" id="IPR050646">
    <property type="entry name" value="Cas1"/>
</dbReference>
<keyword evidence="7 10" id="KW-0238">DNA-binding</keyword>
<evidence type="ECO:0000256" key="10">
    <source>
        <dbReference type="HAMAP-Rule" id="MF_01470"/>
    </source>
</evidence>
<evidence type="ECO:0000313" key="11">
    <source>
        <dbReference type="EMBL" id="TCP61734.1"/>
    </source>
</evidence>
<dbReference type="RefSeq" id="WP_131920246.1">
    <property type="nucleotide sequence ID" value="NZ_JAOQNU010000027.1"/>
</dbReference>
<gene>
    <name evidence="10" type="primary">cas1</name>
    <name evidence="11" type="ORF">EDD73_1265</name>
</gene>
<keyword evidence="4 10" id="KW-0378">Hydrolase</keyword>
<comment type="similarity">
    <text evidence="10">Belongs to the CRISPR-associated endonuclease Cas1 family.</text>
</comment>
<evidence type="ECO:0000256" key="6">
    <source>
        <dbReference type="ARBA" id="ARBA00023118"/>
    </source>
</evidence>
<dbReference type="PANTHER" id="PTHR34353">
    <property type="entry name" value="CRISPR-ASSOCIATED ENDONUCLEASE CAS1 1"/>
    <property type="match status" value="1"/>
</dbReference>
<keyword evidence="1 10" id="KW-0540">Nuclease</keyword>
<dbReference type="NCBIfam" id="TIGR03640">
    <property type="entry name" value="cas1_DVULG"/>
    <property type="match status" value="1"/>
</dbReference>
<feature type="binding site" evidence="10">
    <location>
        <position position="249"/>
    </location>
    <ligand>
        <name>Mn(2+)</name>
        <dbReference type="ChEBI" id="CHEBI:29035"/>
    </ligand>
</feature>
<dbReference type="GO" id="GO:0004520">
    <property type="term" value="F:DNA endonuclease activity"/>
    <property type="evidence" value="ECO:0007669"/>
    <property type="project" value="InterPro"/>
</dbReference>
<sequence>MSVLLNTLYVMTHGTRLRLDHETVCMEAENGNKQLIPLHHLSGIVCIGNIIVSPPLMMKCADEGRSITFLETNGAFKARVEGPVSGNVLLRQAQYQMLGQKEKQVELVRAMIAGKIQNMRSLLMRAARETSHEDDETVLRKAANALAIALKHLQMADDINQIRGIEGESSKNYFQAFSAMIRVQRDSFQMNGRNRRPPLDPINAVLSFLYTLLMHDCKGAIESVGLDPQVGFLHTLRPGRQSLALDIMEELRSIFADRLALTLINRQQIGPNDFESRPGGAIYLNEKGKKEVVIAYQKRKQDELLHPVLNRKVAFGLIPFVQARLLARYMRGDADSYIPYLYK</sequence>
<reference evidence="11 12" key="1">
    <citation type="submission" date="2019-03" db="EMBL/GenBank/DDBJ databases">
        <title>Genomic Encyclopedia of Type Strains, Phase IV (KMG-IV): sequencing the most valuable type-strain genomes for metagenomic binning, comparative biology and taxonomic classification.</title>
        <authorList>
            <person name="Goeker M."/>
        </authorList>
    </citation>
    <scope>NUCLEOTIDE SEQUENCE [LARGE SCALE GENOMIC DNA]</scope>
    <source>
        <strain evidence="11 12">DSM 11170</strain>
    </source>
</reference>
<dbReference type="InterPro" id="IPR042211">
    <property type="entry name" value="CRISPR-assoc_Cas1_N"/>
</dbReference>
<dbReference type="NCBIfam" id="TIGR00287">
    <property type="entry name" value="cas1"/>
    <property type="match status" value="1"/>
</dbReference>
<comment type="function">
    <text evidence="10">CRISPR (clustered regularly interspaced short palindromic repeat), is an adaptive immune system that provides protection against mobile genetic elements (viruses, transposable elements and conjugative plasmids). CRISPR clusters contain spacers, sequences complementary to antecedent mobile elements, and target invading nucleic acids. CRISPR clusters are transcribed and processed into CRISPR RNA (crRNA). Acts as a dsDNA endonuclease. Involved in the integration of spacer DNA into the CRISPR cassette.</text>
</comment>
<comment type="subunit">
    <text evidence="9 10">Homodimer, forms a heterotetramer with a Cas2 homodimer.</text>
</comment>
<name>A0A4R2RG89_9FIRM</name>
<evidence type="ECO:0000256" key="3">
    <source>
        <dbReference type="ARBA" id="ARBA00022759"/>
    </source>
</evidence>
<feature type="binding site" evidence="10">
    <location>
        <position position="234"/>
    </location>
    <ligand>
        <name>Mn(2+)</name>
        <dbReference type="ChEBI" id="CHEBI:29035"/>
    </ligand>
</feature>
<proteinExistence type="inferred from homology"/>
<dbReference type="GO" id="GO:0003677">
    <property type="term" value="F:DNA binding"/>
    <property type="evidence" value="ECO:0007669"/>
    <property type="project" value="UniProtKB-KW"/>
</dbReference>
<evidence type="ECO:0000256" key="9">
    <source>
        <dbReference type="ARBA" id="ARBA00038592"/>
    </source>
</evidence>
<dbReference type="Proteomes" id="UP000294813">
    <property type="component" value="Unassembled WGS sequence"/>
</dbReference>
<organism evidence="11 12">
    <name type="scientific">Heliophilum fasciatum</name>
    <dbReference type="NCBI Taxonomy" id="35700"/>
    <lineage>
        <taxon>Bacteria</taxon>
        <taxon>Bacillati</taxon>
        <taxon>Bacillota</taxon>
        <taxon>Clostridia</taxon>
        <taxon>Eubacteriales</taxon>
        <taxon>Heliobacteriaceae</taxon>
        <taxon>Heliophilum</taxon>
    </lineage>
</organism>
<dbReference type="Gene3D" id="1.20.120.920">
    <property type="entry name" value="CRISPR-associated endonuclease Cas1, C-terminal domain"/>
    <property type="match status" value="1"/>
</dbReference>
<dbReference type="PANTHER" id="PTHR34353:SF2">
    <property type="entry name" value="CRISPR-ASSOCIATED ENDONUCLEASE CAS1 1"/>
    <property type="match status" value="1"/>
</dbReference>
<keyword evidence="6 10" id="KW-0051">Antiviral defense</keyword>
<keyword evidence="3 10" id="KW-0255">Endonuclease</keyword>
<dbReference type="GO" id="GO:0046872">
    <property type="term" value="F:metal ion binding"/>
    <property type="evidence" value="ECO:0007669"/>
    <property type="project" value="UniProtKB-UniRule"/>
</dbReference>
<evidence type="ECO:0000313" key="12">
    <source>
        <dbReference type="Proteomes" id="UP000294813"/>
    </source>
</evidence>
<evidence type="ECO:0000256" key="7">
    <source>
        <dbReference type="ARBA" id="ARBA00023125"/>
    </source>
</evidence>
<feature type="binding site" evidence="10">
    <location>
        <position position="166"/>
    </location>
    <ligand>
        <name>Mn(2+)</name>
        <dbReference type="ChEBI" id="CHEBI:29035"/>
    </ligand>
</feature>
<protein>
    <recommendedName>
        <fullName evidence="10">CRISPR-associated endonuclease Cas1</fullName>
        <ecNumber evidence="10">3.1.-.-</ecNumber>
    </recommendedName>
</protein>
<dbReference type="EMBL" id="SLXT01000026">
    <property type="protein sequence ID" value="TCP61734.1"/>
    <property type="molecule type" value="Genomic_DNA"/>
</dbReference>
<dbReference type="InterPro" id="IPR019856">
    <property type="entry name" value="CRISPR-assoc_Cas1_DVULG"/>
</dbReference>
<dbReference type="InterPro" id="IPR002729">
    <property type="entry name" value="CRISPR-assoc_Cas1"/>
</dbReference>
<dbReference type="CDD" id="cd09721">
    <property type="entry name" value="Cas1_I-C"/>
    <property type="match status" value="1"/>
</dbReference>
<keyword evidence="2 10" id="KW-0479">Metal-binding</keyword>
<comment type="caution">
    <text evidence="11">The sequence shown here is derived from an EMBL/GenBank/DDBJ whole genome shotgun (WGS) entry which is preliminary data.</text>
</comment>
<dbReference type="Pfam" id="PF01867">
    <property type="entry name" value="Cas_Cas1"/>
    <property type="match status" value="1"/>
</dbReference>
<dbReference type="InterPro" id="IPR042206">
    <property type="entry name" value="CRISPR-assoc_Cas1_C"/>
</dbReference>
<comment type="cofactor">
    <cofactor evidence="10">
        <name>Mg(2+)</name>
        <dbReference type="ChEBI" id="CHEBI:18420"/>
    </cofactor>
    <cofactor evidence="10">
        <name>Mn(2+)</name>
        <dbReference type="ChEBI" id="CHEBI:29035"/>
    </cofactor>
</comment>
<dbReference type="GO" id="GO:0051607">
    <property type="term" value="P:defense response to virus"/>
    <property type="evidence" value="ECO:0007669"/>
    <property type="project" value="UniProtKB-UniRule"/>
</dbReference>
<dbReference type="GO" id="GO:0016787">
    <property type="term" value="F:hydrolase activity"/>
    <property type="evidence" value="ECO:0007669"/>
    <property type="project" value="UniProtKB-KW"/>
</dbReference>
<dbReference type="AlphaFoldDB" id="A0A4R2RG89"/>
<accession>A0A4R2RG89</accession>
<dbReference type="GO" id="GO:0043571">
    <property type="term" value="P:maintenance of CRISPR repeat elements"/>
    <property type="evidence" value="ECO:0007669"/>
    <property type="project" value="UniProtKB-UniRule"/>
</dbReference>
<dbReference type="OrthoDB" id="9803119at2"/>
<dbReference type="EC" id="3.1.-.-" evidence="10"/>
<evidence type="ECO:0000256" key="4">
    <source>
        <dbReference type="ARBA" id="ARBA00022801"/>
    </source>
</evidence>
<evidence type="ECO:0000256" key="8">
    <source>
        <dbReference type="ARBA" id="ARBA00023211"/>
    </source>
</evidence>
<keyword evidence="12" id="KW-1185">Reference proteome</keyword>